<accession>A0A1M4U446</accession>
<evidence type="ECO:0000256" key="7">
    <source>
        <dbReference type="ARBA" id="ARBA00049158"/>
    </source>
</evidence>
<evidence type="ECO:0000313" key="10">
    <source>
        <dbReference type="EMBL" id="SHE51445.1"/>
    </source>
</evidence>
<dbReference type="EC" id="3.1.3.15" evidence="3 8"/>
<dbReference type="SUPFAM" id="SSF89550">
    <property type="entry name" value="PHP domain-like"/>
    <property type="match status" value="1"/>
</dbReference>
<dbReference type="UniPathway" id="UPA00031">
    <property type="reaction ID" value="UER00013"/>
</dbReference>
<evidence type="ECO:0000256" key="4">
    <source>
        <dbReference type="ARBA" id="ARBA00022605"/>
    </source>
</evidence>
<dbReference type="InterPro" id="IPR004013">
    <property type="entry name" value="PHP_dom"/>
</dbReference>
<name>A0A1M4U446_9ACTN</name>
<dbReference type="OrthoDB" id="6637113at2"/>
<comment type="catalytic activity">
    <reaction evidence="7 8">
        <text>L-histidinol phosphate + H2O = L-histidinol + phosphate</text>
        <dbReference type="Rhea" id="RHEA:14465"/>
        <dbReference type="ChEBI" id="CHEBI:15377"/>
        <dbReference type="ChEBI" id="CHEBI:43474"/>
        <dbReference type="ChEBI" id="CHEBI:57699"/>
        <dbReference type="ChEBI" id="CHEBI:57980"/>
        <dbReference type="EC" id="3.1.3.15"/>
    </reaction>
</comment>
<dbReference type="GO" id="GO:0005737">
    <property type="term" value="C:cytoplasm"/>
    <property type="evidence" value="ECO:0007669"/>
    <property type="project" value="TreeGrafter"/>
</dbReference>
<proteinExistence type="inferred from homology"/>
<dbReference type="PANTHER" id="PTHR21039">
    <property type="entry name" value="HISTIDINOL PHOSPHATASE-RELATED"/>
    <property type="match status" value="1"/>
</dbReference>
<reference evidence="11" key="1">
    <citation type="submission" date="2016-11" db="EMBL/GenBank/DDBJ databases">
        <authorList>
            <person name="Varghese N."/>
            <person name="Submissions S."/>
        </authorList>
    </citation>
    <scope>NUCLEOTIDE SEQUENCE [LARGE SCALE GENOMIC DNA]</scope>
    <source>
        <strain evidence="11">DSM 19514</strain>
    </source>
</reference>
<keyword evidence="4 8" id="KW-0028">Amino-acid biosynthesis</keyword>
<evidence type="ECO:0000256" key="5">
    <source>
        <dbReference type="ARBA" id="ARBA00022801"/>
    </source>
</evidence>
<dbReference type="STRING" id="1121881.SAMN02745225_00833"/>
<evidence type="ECO:0000256" key="8">
    <source>
        <dbReference type="RuleBase" id="RU366003"/>
    </source>
</evidence>
<evidence type="ECO:0000256" key="2">
    <source>
        <dbReference type="ARBA" id="ARBA00009152"/>
    </source>
</evidence>
<sequence length="290" mass="32986">MIDYHLHLWPHGTKDTEPTIEELARYCEKAKENGVLQIAITEHLFRFRQTEKVLGRYFRRFPDSPMRTLMEQYWLDHAKADLDHYVSVVLAAKEAGLPVILGLEVDYYEDSMDVVDQLVRQYPLDVVLGSVHWVVEWPFDHVNDPEIMEYWEKVGIEPAWEGYTRALEELSASKVVDVLAHPDLIKVAGLFPSVPEEYYARMAEAAASANLVAEVSSAGWRKPVKELYPGPTLLRYFREKGVPITTASDSHGELDVAYRACDVREIVSQAGYNTLTKFSGRVGTPMPLSV</sequence>
<dbReference type="Pfam" id="PF02811">
    <property type="entry name" value="PHP"/>
    <property type="match status" value="1"/>
</dbReference>
<dbReference type="InterPro" id="IPR016195">
    <property type="entry name" value="Pol/histidinol_Pase-like"/>
</dbReference>
<gene>
    <name evidence="10" type="ORF">SAMN02745225_00833</name>
</gene>
<evidence type="ECO:0000256" key="3">
    <source>
        <dbReference type="ARBA" id="ARBA00013085"/>
    </source>
</evidence>
<dbReference type="RefSeq" id="WP_072789009.1">
    <property type="nucleotide sequence ID" value="NZ_FQUL01000008.1"/>
</dbReference>
<dbReference type="GO" id="GO:0004401">
    <property type="term" value="F:histidinol-phosphatase activity"/>
    <property type="evidence" value="ECO:0007669"/>
    <property type="project" value="UniProtKB-UniRule"/>
</dbReference>
<dbReference type="Proteomes" id="UP000184295">
    <property type="component" value="Unassembled WGS sequence"/>
</dbReference>
<dbReference type="InterPro" id="IPR010140">
    <property type="entry name" value="Histidinol_P_phosphatase_HisJ"/>
</dbReference>
<dbReference type="GO" id="GO:0000105">
    <property type="term" value="P:L-histidine biosynthetic process"/>
    <property type="evidence" value="ECO:0007669"/>
    <property type="project" value="UniProtKB-UniRule"/>
</dbReference>
<keyword evidence="5 8" id="KW-0378">Hydrolase</keyword>
<feature type="domain" description="PHP" evidence="9">
    <location>
        <begin position="4"/>
        <end position="217"/>
    </location>
</feature>
<comment type="pathway">
    <text evidence="1 8">Amino-acid biosynthesis; L-histidine biosynthesis; L-histidine from 5-phospho-alpha-D-ribose 1-diphosphate: step 8/9.</text>
</comment>
<evidence type="ECO:0000256" key="1">
    <source>
        <dbReference type="ARBA" id="ARBA00004970"/>
    </source>
</evidence>
<dbReference type="Gene3D" id="3.20.20.140">
    <property type="entry name" value="Metal-dependent hydrolases"/>
    <property type="match status" value="1"/>
</dbReference>
<evidence type="ECO:0000256" key="6">
    <source>
        <dbReference type="ARBA" id="ARBA00023102"/>
    </source>
</evidence>
<protein>
    <recommendedName>
        <fullName evidence="3 8">Histidinol-phosphatase</fullName>
        <shortName evidence="8">HolPase</shortName>
        <ecNumber evidence="3 8">3.1.3.15</ecNumber>
    </recommendedName>
</protein>
<dbReference type="EMBL" id="FQUL01000008">
    <property type="protein sequence ID" value="SHE51445.1"/>
    <property type="molecule type" value="Genomic_DNA"/>
</dbReference>
<dbReference type="AlphaFoldDB" id="A0A1M4U446"/>
<comment type="similarity">
    <text evidence="2 8">Belongs to the PHP hydrolase family. HisK subfamily.</text>
</comment>
<dbReference type="PANTHER" id="PTHR21039:SF0">
    <property type="entry name" value="HISTIDINOL-PHOSPHATASE"/>
    <property type="match status" value="1"/>
</dbReference>
<keyword evidence="6 8" id="KW-0368">Histidine biosynthesis</keyword>
<evidence type="ECO:0000259" key="9">
    <source>
        <dbReference type="Pfam" id="PF02811"/>
    </source>
</evidence>
<keyword evidence="11" id="KW-1185">Reference proteome</keyword>
<evidence type="ECO:0000313" key="11">
    <source>
        <dbReference type="Proteomes" id="UP000184295"/>
    </source>
</evidence>
<organism evidence="10 11">
    <name type="scientific">Ferrithrix thermotolerans DSM 19514</name>
    <dbReference type="NCBI Taxonomy" id="1121881"/>
    <lineage>
        <taxon>Bacteria</taxon>
        <taxon>Bacillati</taxon>
        <taxon>Actinomycetota</taxon>
        <taxon>Acidimicrobiia</taxon>
        <taxon>Acidimicrobiales</taxon>
        <taxon>Acidimicrobiaceae</taxon>
        <taxon>Ferrithrix</taxon>
    </lineage>
</organism>